<sequence>MAGLMSGMVKTDLVSLQVHILSRMVKTDLVSLQIQLGKRIVMLQAGTGNLFCGLIVACNDRCVMVKVTDKEGIDYGMQRVRIDRANPEVSIFAI</sequence>
<dbReference type="AlphaFoldDB" id="A0A183V787"/>
<evidence type="ECO:0000313" key="2">
    <source>
        <dbReference type="Proteomes" id="UP000050794"/>
    </source>
</evidence>
<keyword evidence="2" id="KW-1185">Reference proteome</keyword>
<dbReference type="Proteomes" id="UP000050794">
    <property type="component" value="Unassembled WGS sequence"/>
</dbReference>
<reference evidence="3" key="1">
    <citation type="submission" date="2016-06" db="UniProtKB">
        <authorList>
            <consortium name="WormBaseParasite"/>
        </authorList>
    </citation>
    <scope>IDENTIFICATION</scope>
</reference>
<dbReference type="EMBL" id="UYWY01023743">
    <property type="protein sequence ID" value="VDM47928.1"/>
    <property type="molecule type" value="Genomic_DNA"/>
</dbReference>
<reference evidence="1 2" key="2">
    <citation type="submission" date="2018-11" db="EMBL/GenBank/DDBJ databases">
        <authorList>
            <consortium name="Pathogen Informatics"/>
        </authorList>
    </citation>
    <scope>NUCLEOTIDE SEQUENCE [LARGE SCALE GENOMIC DNA]</scope>
</reference>
<accession>A0A183V787</accession>
<organism evidence="2 3">
    <name type="scientific">Toxocara canis</name>
    <name type="common">Canine roundworm</name>
    <dbReference type="NCBI Taxonomy" id="6265"/>
    <lineage>
        <taxon>Eukaryota</taxon>
        <taxon>Metazoa</taxon>
        <taxon>Ecdysozoa</taxon>
        <taxon>Nematoda</taxon>
        <taxon>Chromadorea</taxon>
        <taxon>Rhabditida</taxon>
        <taxon>Spirurina</taxon>
        <taxon>Ascaridomorpha</taxon>
        <taxon>Ascaridoidea</taxon>
        <taxon>Toxocaridae</taxon>
        <taxon>Toxocara</taxon>
    </lineage>
</organism>
<gene>
    <name evidence="1" type="ORF">TCNE_LOCUS16607</name>
</gene>
<evidence type="ECO:0000313" key="1">
    <source>
        <dbReference type="EMBL" id="VDM47928.1"/>
    </source>
</evidence>
<protein>
    <submittedName>
        <fullName evidence="3">Flagellar biosynthesis protein FlgA</fullName>
    </submittedName>
</protein>
<name>A0A183V787_TOXCA</name>
<proteinExistence type="predicted"/>
<dbReference type="WBParaSite" id="TCNE_0001660801-mRNA-1">
    <property type="protein sequence ID" value="TCNE_0001660801-mRNA-1"/>
    <property type="gene ID" value="TCNE_0001660801"/>
</dbReference>
<evidence type="ECO:0000313" key="3">
    <source>
        <dbReference type="WBParaSite" id="TCNE_0001660801-mRNA-1"/>
    </source>
</evidence>